<feature type="non-terminal residue" evidence="1">
    <location>
        <position position="1"/>
    </location>
</feature>
<comment type="caution">
    <text evidence="1">The sequence shown here is derived from an EMBL/GenBank/DDBJ whole genome shotgun (WGS) entry which is preliminary data.</text>
</comment>
<evidence type="ECO:0000313" key="2">
    <source>
        <dbReference type="Proteomes" id="UP000708208"/>
    </source>
</evidence>
<dbReference type="Proteomes" id="UP000708208">
    <property type="component" value="Unassembled WGS sequence"/>
</dbReference>
<dbReference type="EMBL" id="CAJVCH010545257">
    <property type="protein sequence ID" value="CAG7827892.1"/>
    <property type="molecule type" value="Genomic_DNA"/>
</dbReference>
<organism evidence="1 2">
    <name type="scientific">Allacma fusca</name>
    <dbReference type="NCBI Taxonomy" id="39272"/>
    <lineage>
        <taxon>Eukaryota</taxon>
        <taxon>Metazoa</taxon>
        <taxon>Ecdysozoa</taxon>
        <taxon>Arthropoda</taxon>
        <taxon>Hexapoda</taxon>
        <taxon>Collembola</taxon>
        <taxon>Symphypleona</taxon>
        <taxon>Sminthuridae</taxon>
        <taxon>Allacma</taxon>
    </lineage>
</organism>
<protein>
    <submittedName>
        <fullName evidence="1">Uncharacterized protein</fullName>
    </submittedName>
</protein>
<gene>
    <name evidence="1" type="ORF">AFUS01_LOCUS37848</name>
</gene>
<evidence type="ECO:0000313" key="1">
    <source>
        <dbReference type="EMBL" id="CAG7827892.1"/>
    </source>
</evidence>
<reference evidence="1" key="1">
    <citation type="submission" date="2021-06" db="EMBL/GenBank/DDBJ databases">
        <authorList>
            <person name="Hodson N. C."/>
            <person name="Mongue J. A."/>
            <person name="Jaron S. K."/>
        </authorList>
    </citation>
    <scope>NUCLEOTIDE SEQUENCE</scope>
</reference>
<accession>A0A8J2PFS4</accession>
<name>A0A8J2PFS4_9HEXA</name>
<keyword evidence="2" id="KW-1185">Reference proteome</keyword>
<sequence>MTTNQKKPIG</sequence>
<proteinExistence type="predicted"/>